<name>A0AAW0DWU5_9AGAR</name>
<evidence type="ECO:0000313" key="4">
    <source>
        <dbReference type="Proteomes" id="UP001362999"/>
    </source>
</evidence>
<gene>
    <name evidence="3" type="ORF">R3P38DRAFT_2499538</name>
</gene>
<sequence length="628" mass="66418">MGIRYATPDHLRLRSPMPQLDIGNLDPGEDVIVQNVFGAADPDEFVPKDHSPQQVPWMASATHPVLLFSLPANAISQESMKMESTTTVVSTALLSVSSSQASPSATASSSSPTASSFSLTASSSSLTASSSSSSIASVSPTSLQFVSSVSVSVSSTSASTSSAPTLTSSTGLPLSSPSASSSITAAISDHGAVFWSAMTLGLFIAIACVAAVVACLIRSYTRRRDAAAIDTMAWDPAVVARSTTTKHLTMPASLSLIGDRDVGEPKRSLGYPRTPPPSDGPLHTPNPYVETAYYSTHQIPRLSDSAAYPLPPLPSQTVPLPVLRSNDGPYPTARPLPAHLADRDPHRIHQPDHTIPRLWRSATGSRSSGSVRSHIPSATTGTLCIVNGSASQASSSASSVHGREEEEEEEEEECCDGHTPDVGRATGTPRVGDSERRPRLMSLNGGRAIDVPWRRESLAVRRGGDRTPGWVRLPAEGEMTPGWTQTLRASVLNAIYAVTGVGGSGSTQAEMREAKSGNDGFTRAPSMGRARERREEGWRRFAREEMQMEREVHRQGSVAFSHSTSEHLADMERHSHLESPGVTMQPSAAAVAGAEQSPAQLSRPRPAALVSRASSVYSTASAMSGTRI</sequence>
<feature type="region of interest" description="Disordered" evidence="1">
    <location>
        <begin position="156"/>
        <end position="176"/>
    </location>
</feature>
<feature type="region of interest" description="Disordered" evidence="1">
    <location>
        <begin position="259"/>
        <end position="286"/>
    </location>
</feature>
<feature type="region of interest" description="Disordered" evidence="1">
    <location>
        <begin position="390"/>
        <end position="438"/>
    </location>
</feature>
<feature type="transmembrane region" description="Helical" evidence="2">
    <location>
        <begin position="192"/>
        <end position="217"/>
    </location>
</feature>
<keyword evidence="2" id="KW-0472">Membrane</keyword>
<keyword evidence="4" id="KW-1185">Reference proteome</keyword>
<feature type="compositionally biased region" description="Polar residues" evidence="1">
    <location>
        <begin position="612"/>
        <end position="628"/>
    </location>
</feature>
<evidence type="ECO:0000256" key="1">
    <source>
        <dbReference type="SAM" id="MobiDB-lite"/>
    </source>
</evidence>
<keyword evidence="2" id="KW-1133">Transmembrane helix</keyword>
<dbReference type="Proteomes" id="UP001362999">
    <property type="component" value="Unassembled WGS sequence"/>
</dbReference>
<organism evidence="3 4">
    <name type="scientific">Favolaschia claudopus</name>
    <dbReference type="NCBI Taxonomy" id="2862362"/>
    <lineage>
        <taxon>Eukaryota</taxon>
        <taxon>Fungi</taxon>
        <taxon>Dikarya</taxon>
        <taxon>Basidiomycota</taxon>
        <taxon>Agaricomycotina</taxon>
        <taxon>Agaricomycetes</taxon>
        <taxon>Agaricomycetidae</taxon>
        <taxon>Agaricales</taxon>
        <taxon>Marasmiineae</taxon>
        <taxon>Mycenaceae</taxon>
        <taxon>Favolaschia</taxon>
    </lineage>
</organism>
<comment type="caution">
    <text evidence="3">The sequence shown here is derived from an EMBL/GenBank/DDBJ whole genome shotgun (WGS) entry which is preliminary data.</text>
</comment>
<evidence type="ECO:0000256" key="2">
    <source>
        <dbReference type="SAM" id="Phobius"/>
    </source>
</evidence>
<keyword evidence="2" id="KW-0812">Transmembrane</keyword>
<reference evidence="3 4" key="1">
    <citation type="journal article" date="2024" name="J Genomics">
        <title>Draft genome sequencing and assembly of Favolaschia claudopus CIRM-BRFM 2984 isolated from oak limbs.</title>
        <authorList>
            <person name="Navarro D."/>
            <person name="Drula E."/>
            <person name="Chaduli D."/>
            <person name="Cazenave R."/>
            <person name="Ahrendt S."/>
            <person name="Wang J."/>
            <person name="Lipzen A."/>
            <person name="Daum C."/>
            <person name="Barry K."/>
            <person name="Grigoriev I.V."/>
            <person name="Favel A."/>
            <person name="Rosso M.N."/>
            <person name="Martin F."/>
        </authorList>
    </citation>
    <scope>NUCLEOTIDE SEQUENCE [LARGE SCALE GENOMIC DNA]</scope>
    <source>
        <strain evidence="3 4">CIRM-BRFM 2984</strain>
    </source>
</reference>
<evidence type="ECO:0000313" key="3">
    <source>
        <dbReference type="EMBL" id="KAK7055597.1"/>
    </source>
</evidence>
<feature type="region of interest" description="Disordered" evidence="1">
    <location>
        <begin position="574"/>
        <end position="628"/>
    </location>
</feature>
<dbReference type="EMBL" id="JAWWNJ010000005">
    <property type="protein sequence ID" value="KAK7055597.1"/>
    <property type="molecule type" value="Genomic_DNA"/>
</dbReference>
<protein>
    <submittedName>
        <fullName evidence="3">Uncharacterized protein</fullName>
    </submittedName>
</protein>
<feature type="compositionally biased region" description="Low complexity" evidence="1">
    <location>
        <begin position="390"/>
        <end position="399"/>
    </location>
</feature>
<accession>A0AAW0DWU5</accession>
<dbReference type="AlphaFoldDB" id="A0AAW0DWU5"/>
<proteinExistence type="predicted"/>
<feature type="compositionally biased region" description="Acidic residues" evidence="1">
    <location>
        <begin position="405"/>
        <end position="414"/>
    </location>
</feature>
<feature type="region of interest" description="Disordered" evidence="1">
    <location>
        <begin position="513"/>
        <end position="535"/>
    </location>
</feature>